<evidence type="ECO:0000259" key="1">
    <source>
        <dbReference type="Pfam" id="PF03358"/>
    </source>
</evidence>
<protein>
    <submittedName>
        <fullName evidence="2">Flavodoxin family protein</fullName>
    </submittedName>
</protein>
<dbReference type="Proteomes" id="UP000823638">
    <property type="component" value="Unassembled WGS sequence"/>
</dbReference>
<dbReference type="GO" id="GO:0016491">
    <property type="term" value="F:oxidoreductase activity"/>
    <property type="evidence" value="ECO:0007669"/>
    <property type="project" value="InterPro"/>
</dbReference>
<dbReference type="InterPro" id="IPR029039">
    <property type="entry name" value="Flavoprotein-like_sf"/>
</dbReference>
<feature type="domain" description="NADPH-dependent FMN reductase-like" evidence="1">
    <location>
        <begin position="1"/>
        <end position="139"/>
    </location>
</feature>
<dbReference type="InterPro" id="IPR050104">
    <property type="entry name" value="FMN-dep_NADH:Q_OxRdtase_AzoR1"/>
</dbReference>
<dbReference type="InterPro" id="IPR005025">
    <property type="entry name" value="FMN_Rdtase-like_dom"/>
</dbReference>
<dbReference type="Gene3D" id="3.40.50.360">
    <property type="match status" value="1"/>
</dbReference>
<sequence length="230" mass="26058">MKTVIIHGQSHKGSTYNIAKLLQEKIGGEYTEFFLPKDFSHFCTGCTACIIKDEKLCPGYDALEPIVKAMDGADLLIFASPVYVCHVTGPMKSFLDHFGYRWMIHRPEEKMFKKQAVCISTAAGGGTKSTNKDISDSLFFWGIPRIYKLGYNVRATAFKDISPGLIKKIQKDTEKLAKKINKKNGKIKPGIKTRGLFQISKKLHTLAGWNQADCRYWEEKGWSKNTKPWK</sequence>
<gene>
    <name evidence="2" type="ORF">IAA81_09175</name>
</gene>
<proteinExistence type="predicted"/>
<dbReference type="EMBL" id="JADIMM010000108">
    <property type="protein sequence ID" value="MBO8458378.1"/>
    <property type="molecule type" value="Genomic_DNA"/>
</dbReference>
<dbReference type="Pfam" id="PF03358">
    <property type="entry name" value="FMN_red"/>
    <property type="match status" value="1"/>
</dbReference>
<evidence type="ECO:0000313" key="3">
    <source>
        <dbReference type="Proteomes" id="UP000823638"/>
    </source>
</evidence>
<organism evidence="2 3">
    <name type="scientific">Candidatus Gallitreponema excrementavium</name>
    <dbReference type="NCBI Taxonomy" id="2840840"/>
    <lineage>
        <taxon>Bacteria</taxon>
        <taxon>Pseudomonadati</taxon>
        <taxon>Spirochaetota</taxon>
        <taxon>Spirochaetia</taxon>
        <taxon>Spirochaetales</taxon>
        <taxon>Candidatus Gallitreponema</taxon>
    </lineage>
</organism>
<dbReference type="PANTHER" id="PTHR43741:SF4">
    <property type="entry name" value="FMN-DEPENDENT NADH:QUINONE OXIDOREDUCTASE"/>
    <property type="match status" value="1"/>
</dbReference>
<name>A0A9D9HR84_9SPIR</name>
<dbReference type="SUPFAM" id="SSF52218">
    <property type="entry name" value="Flavoproteins"/>
    <property type="match status" value="1"/>
</dbReference>
<comment type="caution">
    <text evidence="2">The sequence shown here is derived from an EMBL/GenBank/DDBJ whole genome shotgun (WGS) entry which is preliminary data.</text>
</comment>
<reference evidence="2" key="2">
    <citation type="journal article" date="2021" name="PeerJ">
        <title>Extensive microbial diversity within the chicken gut microbiome revealed by metagenomics and culture.</title>
        <authorList>
            <person name="Gilroy R."/>
            <person name="Ravi A."/>
            <person name="Getino M."/>
            <person name="Pursley I."/>
            <person name="Horton D.L."/>
            <person name="Alikhan N.F."/>
            <person name="Baker D."/>
            <person name="Gharbi K."/>
            <person name="Hall N."/>
            <person name="Watson M."/>
            <person name="Adriaenssens E.M."/>
            <person name="Foster-Nyarko E."/>
            <person name="Jarju S."/>
            <person name="Secka A."/>
            <person name="Antonio M."/>
            <person name="Oren A."/>
            <person name="Chaudhuri R.R."/>
            <person name="La Ragione R."/>
            <person name="Hildebrand F."/>
            <person name="Pallen M.J."/>
        </authorList>
    </citation>
    <scope>NUCLEOTIDE SEQUENCE</scope>
    <source>
        <strain evidence="2">10532</strain>
    </source>
</reference>
<dbReference type="AlphaFoldDB" id="A0A9D9HR84"/>
<dbReference type="PANTHER" id="PTHR43741">
    <property type="entry name" value="FMN-DEPENDENT NADH-AZOREDUCTASE 1"/>
    <property type="match status" value="1"/>
</dbReference>
<accession>A0A9D9HR84</accession>
<reference evidence="2" key="1">
    <citation type="submission" date="2020-10" db="EMBL/GenBank/DDBJ databases">
        <authorList>
            <person name="Gilroy R."/>
        </authorList>
    </citation>
    <scope>NUCLEOTIDE SEQUENCE</scope>
    <source>
        <strain evidence="2">10532</strain>
    </source>
</reference>
<evidence type="ECO:0000313" key="2">
    <source>
        <dbReference type="EMBL" id="MBO8458378.1"/>
    </source>
</evidence>